<dbReference type="EMBL" id="JBHSIU010000046">
    <property type="protein sequence ID" value="MFC5002982.1"/>
    <property type="molecule type" value="Genomic_DNA"/>
</dbReference>
<reference evidence="3" key="1">
    <citation type="journal article" date="2019" name="Int. J. Syst. Evol. Microbiol.">
        <title>The Global Catalogue of Microorganisms (GCM) 10K type strain sequencing project: providing services to taxonomists for standard genome sequencing and annotation.</title>
        <authorList>
            <consortium name="The Broad Institute Genomics Platform"/>
            <consortium name="The Broad Institute Genome Sequencing Center for Infectious Disease"/>
            <person name="Wu L."/>
            <person name="Ma J."/>
        </authorList>
    </citation>
    <scope>NUCLEOTIDE SEQUENCE [LARGE SCALE GENOMIC DNA]</scope>
    <source>
        <strain evidence="3">CGMCC 4.7152</strain>
    </source>
</reference>
<keyword evidence="3" id="KW-1185">Reference proteome</keyword>
<evidence type="ECO:0000313" key="3">
    <source>
        <dbReference type="Proteomes" id="UP001595912"/>
    </source>
</evidence>
<dbReference type="Pfam" id="PF13228">
    <property type="entry name" value="DUF4037"/>
    <property type="match status" value="1"/>
</dbReference>
<gene>
    <name evidence="2" type="ORF">ACFPIJ_34770</name>
</gene>
<dbReference type="RefSeq" id="WP_380121588.1">
    <property type="nucleotide sequence ID" value="NZ_JBHSIU010000046.1"/>
</dbReference>
<accession>A0ABV9W2U3</accession>
<sequence length="362" mass="39011">MTPPVTPPLTPPVPPVFLPGLELCGVFYRDAVRPLLDDAYPGLPHAAARIGAGSEVLGYDSVRSTDHDWGPRLTLFLDPADHARHAAGIDAVLRARLPKHVLGWPTHFTPEDARVRVMTATDGPVAHRVDVTTVAGWTAGQFGAPFTGSLLDWLATPTQTFAETVGGAVYHDDTGELTALRAAVAWYPHDVWRYVLAAQWTQIAQEEAFPGRAVEAGDALGGRVVAARLARHVMRLRLLQQRRWPPYSKWLGTAFAALPGLLDPDDLCSAYEDAGRRQNLLGLSAAVDATRRPYFDRPYPVIDAGRFAAALTAAITDPAVAALPPVGGIDQYVDSTDLLVRADLRRAVAAAVLQPVLGRVDL</sequence>
<protein>
    <submittedName>
        <fullName evidence="2">DUF4037 domain-containing protein</fullName>
    </submittedName>
</protein>
<dbReference type="InterPro" id="IPR025117">
    <property type="entry name" value="DUF4037"/>
</dbReference>
<dbReference type="Proteomes" id="UP001595912">
    <property type="component" value="Unassembled WGS sequence"/>
</dbReference>
<proteinExistence type="predicted"/>
<organism evidence="2 3">
    <name type="scientific">Dactylosporangium cerinum</name>
    <dbReference type="NCBI Taxonomy" id="1434730"/>
    <lineage>
        <taxon>Bacteria</taxon>
        <taxon>Bacillati</taxon>
        <taxon>Actinomycetota</taxon>
        <taxon>Actinomycetes</taxon>
        <taxon>Micromonosporales</taxon>
        <taxon>Micromonosporaceae</taxon>
        <taxon>Dactylosporangium</taxon>
    </lineage>
</organism>
<name>A0ABV9W2U3_9ACTN</name>
<evidence type="ECO:0000313" key="2">
    <source>
        <dbReference type="EMBL" id="MFC5002982.1"/>
    </source>
</evidence>
<feature type="domain" description="DUF4037" evidence="1">
    <location>
        <begin position="153"/>
        <end position="251"/>
    </location>
</feature>
<comment type="caution">
    <text evidence="2">The sequence shown here is derived from an EMBL/GenBank/DDBJ whole genome shotgun (WGS) entry which is preliminary data.</text>
</comment>
<evidence type="ECO:0000259" key="1">
    <source>
        <dbReference type="Pfam" id="PF13228"/>
    </source>
</evidence>